<dbReference type="RefSeq" id="WP_311638771.1">
    <property type="nucleotide sequence ID" value="NZ_JAVRES010000018.1"/>
</dbReference>
<name>A0ABD5EWK6_9ACTN</name>
<accession>A0ABD5EWK6</accession>
<evidence type="ECO:0000313" key="1">
    <source>
        <dbReference type="EMBL" id="MDT0438567.1"/>
    </source>
</evidence>
<dbReference type="Proteomes" id="UP001183535">
    <property type="component" value="Unassembled WGS sequence"/>
</dbReference>
<evidence type="ECO:0000313" key="2">
    <source>
        <dbReference type="Proteomes" id="UP001183535"/>
    </source>
</evidence>
<organism evidence="1 2">
    <name type="scientific">Streptomyces doudnae</name>
    <dbReference type="NCBI Taxonomy" id="3075536"/>
    <lineage>
        <taxon>Bacteria</taxon>
        <taxon>Bacillati</taxon>
        <taxon>Actinomycetota</taxon>
        <taxon>Actinomycetes</taxon>
        <taxon>Kitasatosporales</taxon>
        <taxon>Streptomycetaceae</taxon>
        <taxon>Streptomyces</taxon>
    </lineage>
</organism>
<sequence length="73" mass="8006">MTTEPFEPGTLLYDPATQRVGEYQDTLGRHAMLRPVGGGVEWEADPATLRPPTLDERLRSGVKAANARTGRQV</sequence>
<gene>
    <name evidence="1" type="ORF">RM877_28185</name>
</gene>
<protein>
    <submittedName>
        <fullName evidence="1">Uncharacterized protein</fullName>
    </submittedName>
</protein>
<comment type="caution">
    <text evidence="1">The sequence shown here is derived from an EMBL/GenBank/DDBJ whole genome shotgun (WGS) entry which is preliminary data.</text>
</comment>
<dbReference type="EMBL" id="JAVRES010000018">
    <property type="protein sequence ID" value="MDT0438567.1"/>
    <property type="molecule type" value="Genomic_DNA"/>
</dbReference>
<proteinExistence type="predicted"/>
<reference evidence="2" key="1">
    <citation type="submission" date="2023-07" db="EMBL/GenBank/DDBJ databases">
        <title>30 novel species of actinomycetes from the DSMZ collection.</title>
        <authorList>
            <person name="Nouioui I."/>
        </authorList>
    </citation>
    <scope>NUCLEOTIDE SEQUENCE [LARGE SCALE GENOMIC DNA]</scope>
    <source>
        <strain evidence="2">DSM 41981</strain>
    </source>
</reference>
<keyword evidence="2" id="KW-1185">Reference proteome</keyword>
<dbReference type="AlphaFoldDB" id="A0ABD5EWK6"/>